<feature type="transmembrane region" description="Helical" evidence="1">
    <location>
        <begin position="95"/>
        <end position="113"/>
    </location>
</feature>
<gene>
    <name evidence="2" type="ORF">CKY47_10980</name>
</gene>
<organism evidence="2 3">
    <name type="scientific">Saccharothrix yanglingensis</name>
    <dbReference type="NCBI Taxonomy" id="659496"/>
    <lineage>
        <taxon>Bacteria</taxon>
        <taxon>Bacillati</taxon>
        <taxon>Actinomycetota</taxon>
        <taxon>Actinomycetes</taxon>
        <taxon>Pseudonocardiales</taxon>
        <taxon>Pseudonocardiaceae</taxon>
        <taxon>Saccharothrix</taxon>
    </lineage>
</organism>
<dbReference type="Proteomes" id="UP001225605">
    <property type="component" value="Unassembled WGS sequence"/>
</dbReference>
<comment type="caution">
    <text evidence="2">The sequence shown here is derived from an EMBL/GenBank/DDBJ whole genome shotgun (WGS) entry which is preliminary data.</text>
</comment>
<proteinExistence type="predicted"/>
<name>A0ABU0WXA5_9PSEU</name>
<feature type="transmembrane region" description="Helical" evidence="1">
    <location>
        <begin position="41"/>
        <end position="65"/>
    </location>
</feature>
<sequence>MGDVARRYGVVGAVGLLVGLAVWAYVDAAASCGDEDIGCGVLFALSIPVVVLLALPAVWGVLRLLRVARPGVTATCCWGVGLLLMWIAASHSPTPGWLALIGAVSFLIGGMLGG</sequence>
<feature type="transmembrane region" description="Helical" evidence="1">
    <location>
        <begin position="72"/>
        <end position="89"/>
    </location>
</feature>
<evidence type="ECO:0000256" key="1">
    <source>
        <dbReference type="SAM" id="Phobius"/>
    </source>
</evidence>
<keyword evidence="3" id="KW-1185">Reference proteome</keyword>
<keyword evidence="1" id="KW-0472">Membrane</keyword>
<dbReference type="RefSeq" id="WP_306745639.1">
    <property type="nucleotide sequence ID" value="NZ_NSDM01000004.1"/>
</dbReference>
<keyword evidence="1" id="KW-0812">Transmembrane</keyword>
<accession>A0ABU0WXA5</accession>
<evidence type="ECO:0000313" key="2">
    <source>
        <dbReference type="EMBL" id="MDQ2584497.1"/>
    </source>
</evidence>
<protein>
    <submittedName>
        <fullName evidence="2">Uncharacterized protein</fullName>
    </submittedName>
</protein>
<feature type="transmembrane region" description="Helical" evidence="1">
    <location>
        <begin position="7"/>
        <end position="26"/>
    </location>
</feature>
<reference evidence="2 3" key="1">
    <citation type="submission" date="2017-06" db="EMBL/GenBank/DDBJ databases">
        <title>Cultured bacterium strain Saccharothrix yanglingensis Hhs.015.</title>
        <authorList>
            <person name="Xia Y."/>
        </authorList>
    </citation>
    <scope>NUCLEOTIDE SEQUENCE [LARGE SCALE GENOMIC DNA]</scope>
    <source>
        <strain evidence="2 3">Hhs.015</strain>
    </source>
</reference>
<keyword evidence="1" id="KW-1133">Transmembrane helix</keyword>
<evidence type="ECO:0000313" key="3">
    <source>
        <dbReference type="Proteomes" id="UP001225605"/>
    </source>
</evidence>
<dbReference type="EMBL" id="NSDM01000004">
    <property type="protein sequence ID" value="MDQ2584497.1"/>
    <property type="molecule type" value="Genomic_DNA"/>
</dbReference>